<feature type="domain" description="Protein kinase" evidence="2">
    <location>
        <begin position="376"/>
        <end position="671"/>
    </location>
</feature>
<evidence type="ECO:0000313" key="4">
    <source>
        <dbReference type="Proteomes" id="UP001222087"/>
    </source>
</evidence>
<dbReference type="PANTHER" id="PTHR44167">
    <property type="entry name" value="OVARIAN-SPECIFIC SERINE/THREONINE-PROTEIN KINASE LOK-RELATED"/>
    <property type="match status" value="1"/>
</dbReference>
<reference evidence="3 4" key="1">
    <citation type="submission" date="2023-02" db="EMBL/GenBank/DDBJ databases">
        <title>Genome Sequence of L. cardiaca H63T.</title>
        <authorList>
            <person name="Lopez A.E."/>
            <person name="Cianciotto N.P."/>
        </authorList>
    </citation>
    <scope>NUCLEOTIDE SEQUENCE [LARGE SCALE GENOMIC DNA]</scope>
    <source>
        <strain evidence="3 4">H63</strain>
    </source>
</reference>
<dbReference type="CDD" id="cd00180">
    <property type="entry name" value="PKc"/>
    <property type="match status" value="1"/>
</dbReference>
<dbReference type="InterPro" id="IPR000719">
    <property type="entry name" value="Prot_kinase_dom"/>
</dbReference>
<dbReference type="EMBL" id="CP119078">
    <property type="protein sequence ID" value="WED42776.1"/>
    <property type="molecule type" value="Genomic_DNA"/>
</dbReference>
<dbReference type="PANTHER" id="PTHR44167:SF18">
    <property type="entry name" value="PROTEIN KINASE DOMAIN-CONTAINING PROTEIN"/>
    <property type="match status" value="1"/>
</dbReference>
<evidence type="ECO:0000259" key="2">
    <source>
        <dbReference type="PROSITE" id="PS50011"/>
    </source>
</evidence>
<dbReference type="InterPro" id="IPR011009">
    <property type="entry name" value="Kinase-like_dom_sf"/>
</dbReference>
<feature type="coiled-coil region" evidence="1">
    <location>
        <begin position="259"/>
        <end position="293"/>
    </location>
</feature>
<sequence length="671" mass="76256">MNKFAEFCFANWKEAYQFKQSANLKLKMCLQESNASQSNRNDSSTKIAESLNRLDKLFVAYEESEKADREYSAATEQLAKLSTKSLCEMSVSLKENDPMHEEFCTPFSSRIKRGSPSAQASFHVRRNEAARLKFEYEQLTGMYQVQCNKKVNKTNELQNLNSDPERSRQLREYKNAQQEYENLLSEKKRFEKKIRELKARQEKDKDQIAVADTTTSTNEMTKKSNEQITTFENKITRLNPQILNAEKKAIQLKNQIKPLADNSNKKQAINLEIEEINENIEALKFNREEIAANIYSLMKWSPEPISYGKKAVINSDKNLLDAEFKQKKIDPSTFDLARDIQSKIKDSKKSDSFKIDKKEYLLPCSFYSIKGKLYASSEEFYFGKGGGGKVKILQAEDGKNVALKRIEATGSHPDTVPELEKISKREVTALQALNKLQGTFFSKSAIDLKTVNEPPSIYVGSNMRIQHRQGKMAEQREYIAMDVEEGISLQQFLQQHGNALTLKQKISLAIQCVQQLEQLHQRGIIHGDVKPENFQISQNKIKIIDFGTATFVGSQHSADYYEDIKFLHSACTEAYAPNTKEADYSFDIYCLGKTFSLAPPGGFGLNLGACQISEMLTTTGMTLNTVKQKLEGLLLEKESTHSYKKGLQNIKTDDDTDIDDFDVPRLMGCGS</sequence>
<accession>A0ABY8ARC6</accession>
<dbReference type="SMART" id="SM00220">
    <property type="entry name" value="S_TKc"/>
    <property type="match status" value="1"/>
</dbReference>
<evidence type="ECO:0000313" key="3">
    <source>
        <dbReference type="EMBL" id="WED42776.1"/>
    </source>
</evidence>
<dbReference type="Gene3D" id="1.10.510.10">
    <property type="entry name" value="Transferase(Phosphotransferase) domain 1"/>
    <property type="match status" value="1"/>
</dbReference>
<dbReference type="GO" id="GO:0016301">
    <property type="term" value="F:kinase activity"/>
    <property type="evidence" value="ECO:0007669"/>
    <property type="project" value="UniProtKB-KW"/>
</dbReference>
<evidence type="ECO:0000256" key="1">
    <source>
        <dbReference type="SAM" id="Coils"/>
    </source>
</evidence>
<dbReference type="RefSeq" id="WP_275088592.1">
    <property type="nucleotide sequence ID" value="NZ_CP119078.1"/>
</dbReference>
<keyword evidence="3" id="KW-0418">Kinase</keyword>
<organism evidence="3 4">
    <name type="scientific">Legionella cardiaca</name>
    <dbReference type="NCBI Taxonomy" id="1071983"/>
    <lineage>
        <taxon>Bacteria</taxon>
        <taxon>Pseudomonadati</taxon>
        <taxon>Pseudomonadota</taxon>
        <taxon>Gammaproteobacteria</taxon>
        <taxon>Legionellales</taxon>
        <taxon>Legionellaceae</taxon>
        <taxon>Legionella</taxon>
    </lineage>
</organism>
<dbReference type="PROSITE" id="PS50011">
    <property type="entry name" value="PROTEIN_KINASE_DOM"/>
    <property type="match status" value="1"/>
</dbReference>
<dbReference type="Gene3D" id="1.10.287.1490">
    <property type="match status" value="1"/>
</dbReference>
<keyword evidence="4" id="KW-1185">Reference proteome</keyword>
<dbReference type="Pfam" id="PF00069">
    <property type="entry name" value="Pkinase"/>
    <property type="match status" value="1"/>
</dbReference>
<protein>
    <submittedName>
        <fullName evidence="3">Protein kinase</fullName>
    </submittedName>
</protein>
<dbReference type="SUPFAM" id="SSF56112">
    <property type="entry name" value="Protein kinase-like (PK-like)"/>
    <property type="match status" value="1"/>
</dbReference>
<dbReference type="Proteomes" id="UP001222087">
    <property type="component" value="Chromosome"/>
</dbReference>
<gene>
    <name evidence="3" type="ORF">PXX05_12860</name>
</gene>
<proteinExistence type="predicted"/>
<keyword evidence="3" id="KW-0808">Transferase</keyword>
<name>A0ABY8ARC6_9GAMM</name>
<keyword evidence="1" id="KW-0175">Coiled coil</keyword>
<feature type="coiled-coil region" evidence="1">
    <location>
        <begin position="166"/>
        <end position="207"/>
    </location>
</feature>